<protein>
    <submittedName>
        <fullName evidence="2">Uncharacterized protein</fullName>
    </submittedName>
</protein>
<reference evidence="3" key="1">
    <citation type="journal article" date="2015" name="PLoS Genet.">
        <title>Genome Sequence and Transcriptome Analyses of Chrysochromulina tobin: Metabolic Tools for Enhanced Algal Fitness in the Prominent Order Prymnesiales (Haptophyceae).</title>
        <authorList>
            <person name="Hovde B.T."/>
            <person name="Deodato C.R."/>
            <person name="Hunsperger H.M."/>
            <person name="Ryken S.A."/>
            <person name="Yost W."/>
            <person name="Jha R.K."/>
            <person name="Patterson J."/>
            <person name="Monnat R.J. Jr."/>
            <person name="Barlow S.B."/>
            <person name="Starkenburg S.R."/>
            <person name="Cattolico R.A."/>
        </authorList>
    </citation>
    <scope>NUCLEOTIDE SEQUENCE</scope>
    <source>
        <strain evidence="3">CCMP291</strain>
    </source>
</reference>
<dbReference type="EMBL" id="JWZX01001199">
    <property type="protein sequence ID" value="KOO34494.1"/>
    <property type="molecule type" value="Genomic_DNA"/>
</dbReference>
<organism evidence="2 3">
    <name type="scientific">Chrysochromulina tobinii</name>
    <dbReference type="NCBI Taxonomy" id="1460289"/>
    <lineage>
        <taxon>Eukaryota</taxon>
        <taxon>Haptista</taxon>
        <taxon>Haptophyta</taxon>
        <taxon>Prymnesiophyceae</taxon>
        <taxon>Prymnesiales</taxon>
        <taxon>Chrysochromulinaceae</taxon>
        <taxon>Chrysochromulina</taxon>
    </lineage>
</organism>
<evidence type="ECO:0000313" key="3">
    <source>
        <dbReference type="Proteomes" id="UP000037460"/>
    </source>
</evidence>
<comment type="caution">
    <text evidence="2">The sequence shown here is derived from an EMBL/GenBank/DDBJ whole genome shotgun (WGS) entry which is preliminary data.</text>
</comment>
<evidence type="ECO:0000313" key="2">
    <source>
        <dbReference type="EMBL" id="KOO34494.1"/>
    </source>
</evidence>
<name>A0A0M0K6S9_9EUKA</name>
<evidence type="ECO:0000256" key="1">
    <source>
        <dbReference type="SAM" id="MobiDB-lite"/>
    </source>
</evidence>
<proteinExistence type="predicted"/>
<gene>
    <name evidence="2" type="ORF">Ctob_014332</name>
</gene>
<feature type="region of interest" description="Disordered" evidence="1">
    <location>
        <begin position="355"/>
        <end position="412"/>
    </location>
</feature>
<feature type="compositionally biased region" description="Polar residues" evidence="1">
    <location>
        <begin position="360"/>
        <end position="369"/>
    </location>
</feature>
<sequence>MADVMAVVQAKLEESLSALAKRASAGVEVAVEQASELISAATATKMGVTVANESAAAQTAALLQVTTTWGEASRAVGVEIGKAIDAADTTTTQIAEGGAALEVAHESLACTTRSWAASDAECRSALGRAVEMQNEAIGESQVSTAEQALAISEIDAEIGQLIELSGAADASISCGIETVKSGGAALAAIEAASNAASEALGTALEGIGEASEAARKNEAAALVSISTSAERAAASVSSELASAIALGGAATAKHVETAAAIVAAAAAAAEKHDTLAAQTATTSAMSSSVEAFVAASSDEPVPVPERSPLPFNEPLAKTADEETLRRHYEANGPKPLETHETVMVQPTRRLSIKAVKSPGTARTSQTGLVQPSPRVSLGKSAATATEQENMPGATNGSPTSGAGGGAMKPKQRMSVAEKEALEKGVREELKGLKVADLKQLCGLYEVAETGTKEVIIARLAKVANLDPKRLQQEAAAGALGKPAPMRKIAA</sequence>
<accession>A0A0M0K6S9</accession>
<keyword evidence="3" id="KW-1185">Reference proteome</keyword>
<feature type="compositionally biased region" description="Polar residues" evidence="1">
    <location>
        <begin position="382"/>
        <end position="400"/>
    </location>
</feature>
<dbReference type="AlphaFoldDB" id="A0A0M0K6S9"/>
<dbReference type="Proteomes" id="UP000037460">
    <property type="component" value="Unassembled WGS sequence"/>
</dbReference>